<dbReference type="Gene3D" id="3.30.530.20">
    <property type="match status" value="1"/>
</dbReference>
<evidence type="ECO:0000259" key="5">
    <source>
        <dbReference type="Pfam" id="PF03364"/>
    </source>
</evidence>
<protein>
    <recommendedName>
        <fullName evidence="5">Coenzyme Q-binding protein COQ10 START domain-containing protein</fullName>
    </recommendedName>
</protein>
<gene>
    <name evidence="6" type="ORF">N7G274_007102</name>
</gene>
<evidence type="ECO:0000313" key="7">
    <source>
        <dbReference type="Proteomes" id="UP001590950"/>
    </source>
</evidence>
<evidence type="ECO:0000256" key="1">
    <source>
        <dbReference type="ARBA" id="ARBA00006885"/>
    </source>
</evidence>
<evidence type="ECO:0000256" key="2">
    <source>
        <dbReference type="ARBA" id="ARBA00011814"/>
    </source>
</evidence>
<feature type="region of interest" description="Disordered" evidence="4">
    <location>
        <begin position="181"/>
        <end position="202"/>
    </location>
</feature>
<evidence type="ECO:0000313" key="6">
    <source>
        <dbReference type="EMBL" id="KAL2040199.1"/>
    </source>
</evidence>
<organism evidence="6 7">
    <name type="scientific">Stereocaulon virgatum</name>
    <dbReference type="NCBI Taxonomy" id="373712"/>
    <lineage>
        <taxon>Eukaryota</taxon>
        <taxon>Fungi</taxon>
        <taxon>Dikarya</taxon>
        <taxon>Ascomycota</taxon>
        <taxon>Pezizomycotina</taxon>
        <taxon>Lecanoromycetes</taxon>
        <taxon>OSLEUM clade</taxon>
        <taxon>Lecanoromycetidae</taxon>
        <taxon>Lecanorales</taxon>
        <taxon>Lecanorineae</taxon>
        <taxon>Stereocaulaceae</taxon>
        <taxon>Stereocaulon</taxon>
    </lineage>
</organism>
<accession>A0ABR4A2N6</accession>
<dbReference type="Proteomes" id="UP001590950">
    <property type="component" value="Unassembled WGS sequence"/>
</dbReference>
<feature type="compositionally biased region" description="Polar residues" evidence="4">
    <location>
        <begin position="192"/>
        <end position="202"/>
    </location>
</feature>
<proteinExistence type="inferred from homology"/>
<dbReference type="CDD" id="cd07813">
    <property type="entry name" value="COQ10p_like"/>
    <property type="match status" value="1"/>
</dbReference>
<feature type="compositionally biased region" description="Basic and acidic residues" evidence="4">
    <location>
        <begin position="255"/>
        <end position="268"/>
    </location>
</feature>
<dbReference type="PANTHER" id="PTHR12901">
    <property type="entry name" value="SPERM PROTEIN HOMOLOG"/>
    <property type="match status" value="1"/>
</dbReference>
<dbReference type="InterPro" id="IPR023393">
    <property type="entry name" value="START-like_dom_sf"/>
</dbReference>
<comment type="caution">
    <text evidence="6">The sequence shown here is derived from an EMBL/GenBank/DDBJ whole genome shotgun (WGS) entry which is preliminary data.</text>
</comment>
<dbReference type="SUPFAM" id="SSF55961">
    <property type="entry name" value="Bet v1-like"/>
    <property type="match status" value="1"/>
</dbReference>
<evidence type="ECO:0000256" key="4">
    <source>
        <dbReference type="SAM" id="MobiDB-lite"/>
    </source>
</evidence>
<dbReference type="PANTHER" id="PTHR12901:SF10">
    <property type="entry name" value="COENZYME Q-BINDING PROTEIN COQ10, MITOCHONDRIAL"/>
    <property type="match status" value="1"/>
</dbReference>
<name>A0ABR4A2N6_9LECA</name>
<dbReference type="Pfam" id="PF03364">
    <property type="entry name" value="Polyketide_cyc"/>
    <property type="match status" value="1"/>
</dbReference>
<comment type="similarity">
    <text evidence="1">Belongs to the COQ10 family.</text>
</comment>
<dbReference type="EMBL" id="JBEFKJ010000022">
    <property type="protein sequence ID" value="KAL2040199.1"/>
    <property type="molecule type" value="Genomic_DNA"/>
</dbReference>
<comment type="function">
    <text evidence="3">Required for the function of coenzyme Q in the respiratory chain. May serve as a chaperone or may be involved in the transport of Q6 from its site of synthesis to the catalytic sites of the respiratory complexes.</text>
</comment>
<feature type="domain" description="Coenzyme Q-binding protein COQ10 START" evidence="5">
    <location>
        <begin position="58"/>
        <end position="239"/>
    </location>
</feature>
<keyword evidence="7" id="KW-1185">Reference proteome</keyword>
<dbReference type="InterPro" id="IPR044996">
    <property type="entry name" value="COQ10-like"/>
</dbReference>
<reference evidence="6 7" key="1">
    <citation type="submission" date="2024-09" db="EMBL/GenBank/DDBJ databases">
        <title>Rethinking Asexuality: The Enigmatic Case of Functional Sexual Genes in Lepraria (Stereocaulaceae).</title>
        <authorList>
            <person name="Doellman M."/>
            <person name="Sun Y."/>
            <person name="Barcenas-Pena A."/>
            <person name="Lumbsch H.T."/>
            <person name="Grewe F."/>
        </authorList>
    </citation>
    <scope>NUCLEOTIDE SEQUENCE [LARGE SCALE GENOMIC DNA]</scope>
    <source>
        <strain evidence="6 7">Mercado 3170</strain>
    </source>
</reference>
<sequence>MKPNRGLLRLSSAPVKFAPHLSTLPPYLTKRTSPRRRHFVANALTPLQTLTATRILPYRSAPLYNLIADIGSYPQFIPYLQSSRITSYSAPDPTTKTPWPRTADLRIGYGPYNELFRSAVYCLPYTVLEAVAGDAEPTISRGELPHYYEDPGHKAGSEKSAGKEGIFSSLLTRWSFKEFPFKPPPPDGRSPQEGNASSPSSPRTEVSLVLEFRFASAVYSALSQAAAPKVAGIMIDAFEGRAKELLGEGTGQVSRAERYGERGAMEGQ</sequence>
<evidence type="ECO:0000256" key="3">
    <source>
        <dbReference type="ARBA" id="ARBA00024947"/>
    </source>
</evidence>
<comment type="subunit">
    <text evidence="2">Interacts with coenzyme Q.</text>
</comment>
<feature type="region of interest" description="Disordered" evidence="4">
    <location>
        <begin position="247"/>
        <end position="268"/>
    </location>
</feature>
<dbReference type="InterPro" id="IPR005031">
    <property type="entry name" value="COQ10_START"/>
</dbReference>